<sequence>MAFSLLRSTSSSVLNRVRFCQRSFSAKSSSPILAVKGTDREKMMFDSDRETPEYDVPTSGISRPLSEILKELNKKVRDSLIKFRHEPNGFSVKYIPWHIVNRILNFMLRHGLVKFVASLTHLIASLNPWCITYSSDSITYSSALSDPAARAIYDLKKSTMLMPRSRISETEFCLNRRWETDQCW</sequence>
<dbReference type="PANTHER" id="PTHR34050">
    <property type="entry name" value="DNA REPAIR RAD52-LIKE PROTEIN 2, CHLOROPLASTIC"/>
    <property type="match status" value="1"/>
</dbReference>
<dbReference type="STRING" id="49451.A0A314L155"/>
<dbReference type="InterPro" id="IPR037489">
    <property type="entry name" value="RAD52-like"/>
</dbReference>
<dbReference type="EMBL" id="MJEQ01000663">
    <property type="protein sequence ID" value="OIT34734.1"/>
    <property type="molecule type" value="Genomic_DNA"/>
</dbReference>
<protein>
    <submittedName>
        <fullName evidence="1">Uncharacterized protein</fullName>
    </submittedName>
</protein>
<dbReference type="GO" id="GO:0003677">
    <property type="term" value="F:DNA binding"/>
    <property type="evidence" value="ECO:0007669"/>
    <property type="project" value="InterPro"/>
</dbReference>
<name>A0A314L155_NICAT</name>
<proteinExistence type="predicted"/>
<evidence type="ECO:0000313" key="1">
    <source>
        <dbReference type="EMBL" id="OIT34734.1"/>
    </source>
</evidence>
<evidence type="ECO:0000313" key="2">
    <source>
        <dbReference type="Proteomes" id="UP000187609"/>
    </source>
</evidence>
<dbReference type="GO" id="GO:0000724">
    <property type="term" value="P:double-strand break repair via homologous recombination"/>
    <property type="evidence" value="ECO:0007669"/>
    <property type="project" value="InterPro"/>
</dbReference>
<organism evidence="1 2">
    <name type="scientific">Nicotiana attenuata</name>
    <name type="common">Coyote tobacco</name>
    <dbReference type="NCBI Taxonomy" id="49451"/>
    <lineage>
        <taxon>Eukaryota</taxon>
        <taxon>Viridiplantae</taxon>
        <taxon>Streptophyta</taxon>
        <taxon>Embryophyta</taxon>
        <taxon>Tracheophyta</taxon>
        <taxon>Spermatophyta</taxon>
        <taxon>Magnoliopsida</taxon>
        <taxon>eudicotyledons</taxon>
        <taxon>Gunneridae</taxon>
        <taxon>Pentapetalae</taxon>
        <taxon>asterids</taxon>
        <taxon>lamiids</taxon>
        <taxon>Solanales</taxon>
        <taxon>Solanaceae</taxon>
        <taxon>Nicotianoideae</taxon>
        <taxon>Nicotianeae</taxon>
        <taxon>Nicotiana</taxon>
    </lineage>
</organism>
<comment type="caution">
    <text evidence="1">The sequence shown here is derived from an EMBL/GenBank/DDBJ whole genome shotgun (WGS) entry which is preliminary data.</text>
</comment>
<gene>
    <name evidence="1" type="ORF">A4A49_08170</name>
</gene>
<dbReference type="AlphaFoldDB" id="A0A314L155"/>
<accession>A0A314L155</accession>
<keyword evidence="2" id="KW-1185">Reference proteome</keyword>
<dbReference type="PANTHER" id="PTHR34050:SF1">
    <property type="entry name" value="DNA REPAIR RAD52-LIKE PROTEIN 1, MITOCHONDRIAL"/>
    <property type="match status" value="1"/>
</dbReference>
<reference evidence="1" key="1">
    <citation type="submission" date="2016-11" db="EMBL/GenBank/DDBJ databases">
        <title>The genome of Nicotiana attenuata.</title>
        <authorList>
            <person name="Xu S."/>
            <person name="Brockmoeller T."/>
            <person name="Gaquerel E."/>
            <person name="Navarro A."/>
            <person name="Kuhl H."/>
            <person name="Gase K."/>
            <person name="Ling Z."/>
            <person name="Zhou W."/>
            <person name="Kreitzer C."/>
            <person name="Stanke M."/>
            <person name="Tang H."/>
            <person name="Lyons E."/>
            <person name="Pandey P."/>
            <person name="Pandey S.P."/>
            <person name="Timmermann B."/>
            <person name="Baldwin I.T."/>
        </authorList>
    </citation>
    <scope>NUCLEOTIDE SEQUENCE [LARGE SCALE GENOMIC DNA]</scope>
    <source>
        <strain evidence="1">UT</strain>
    </source>
</reference>
<dbReference type="Gramene" id="OIT34734">
    <property type="protein sequence ID" value="OIT34734"/>
    <property type="gene ID" value="A4A49_08170"/>
</dbReference>
<dbReference type="Proteomes" id="UP000187609">
    <property type="component" value="Unassembled WGS sequence"/>
</dbReference>